<proteinExistence type="predicted"/>
<keyword evidence="1" id="KW-1133">Transmembrane helix</keyword>
<feature type="transmembrane region" description="Helical" evidence="1">
    <location>
        <begin position="266"/>
        <end position="295"/>
    </location>
</feature>
<comment type="caution">
    <text evidence="2">The sequence shown here is derived from an EMBL/GenBank/DDBJ whole genome shotgun (WGS) entry which is preliminary data.</text>
</comment>
<gene>
    <name evidence="2" type="ORF">J2Z82_003519</name>
</gene>
<feature type="transmembrane region" description="Helical" evidence="1">
    <location>
        <begin position="95"/>
        <end position="119"/>
    </location>
</feature>
<feature type="transmembrane region" description="Helical" evidence="1">
    <location>
        <begin position="234"/>
        <end position="254"/>
    </location>
</feature>
<evidence type="ECO:0000313" key="3">
    <source>
        <dbReference type="Proteomes" id="UP001519328"/>
    </source>
</evidence>
<keyword evidence="1" id="KW-0472">Membrane</keyword>
<feature type="transmembrane region" description="Helical" evidence="1">
    <location>
        <begin position="71"/>
        <end position="88"/>
    </location>
</feature>
<evidence type="ECO:0000256" key="1">
    <source>
        <dbReference type="SAM" id="Phobius"/>
    </source>
</evidence>
<protein>
    <recommendedName>
        <fullName evidence="4">Oligosaccharide repeat unit polymerase</fullName>
    </recommendedName>
</protein>
<feature type="transmembrane region" description="Helical" evidence="1">
    <location>
        <begin position="7"/>
        <end position="27"/>
    </location>
</feature>
<evidence type="ECO:0008006" key="4">
    <source>
        <dbReference type="Google" id="ProtNLM"/>
    </source>
</evidence>
<evidence type="ECO:0000313" key="2">
    <source>
        <dbReference type="EMBL" id="MBP1950559.1"/>
    </source>
</evidence>
<name>A0ABS4HI03_9BACI</name>
<dbReference type="Proteomes" id="UP001519328">
    <property type="component" value="Unassembled WGS sequence"/>
</dbReference>
<accession>A0ABS4HI03</accession>
<keyword evidence="1" id="KW-0812">Transmembrane</keyword>
<sequence>MKSVFVAMLLMGGFGFLAFLLGIIGQIQPLSFHENPDGRLAHNFILTFSNDVHYFSDIMLIRVAGYFDEPGAFAFYIVICLLLNKIIFNNKRIEFLLIFIGIFTFSLSFFIILVFYLIFFYFLQNITLKRISFLGLVLVLFLFFSTLLINFHDKSPVLNILYSFTFERLELSTGDETSIIKGDNRTGLLINAYYAFLDSPLIGQGQSYIDDKSNEFYQQKTGSNPFGPLATDGLIGSILFFLPIIYLAYIIFFYRSFINVKSAKIFILLIILLLQRPVITDVLTYLLIIALILLLKKSKIEITEINEVRPPPR</sequence>
<dbReference type="EMBL" id="JAGGKK010000024">
    <property type="protein sequence ID" value="MBP1950559.1"/>
    <property type="molecule type" value="Genomic_DNA"/>
</dbReference>
<feature type="transmembrane region" description="Helical" evidence="1">
    <location>
        <begin position="131"/>
        <end position="151"/>
    </location>
</feature>
<dbReference type="RefSeq" id="WP_209482031.1">
    <property type="nucleotide sequence ID" value="NZ_JAGGKK010000024.1"/>
</dbReference>
<reference evidence="2 3" key="1">
    <citation type="submission" date="2021-03" db="EMBL/GenBank/DDBJ databases">
        <title>Genomic Encyclopedia of Type Strains, Phase IV (KMG-IV): sequencing the most valuable type-strain genomes for metagenomic binning, comparative biology and taxonomic classification.</title>
        <authorList>
            <person name="Goeker M."/>
        </authorList>
    </citation>
    <scope>NUCLEOTIDE SEQUENCE [LARGE SCALE GENOMIC DNA]</scope>
    <source>
        <strain evidence="2 3">DSM 21085</strain>
    </source>
</reference>
<organism evidence="2 3">
    <name type="scientific">Virgibacillus litoralis</name>
    <dbReference type="NCBI Taxonomy" id="578221"/>
    <lineage>
        <taxon>Bacteria</taxon>
        <taxon>Bacillati</taxon>
        <taxon>Bacillota</taxon>
        <taxon>Bacilli</taxon>
        <taxon>Bacillales</taxon>
        <taxon>Bacillaceae</taxon>
        <taxon>Virgibacillus</taxon>
    </lineage>
</organism>
<keyword evidence="3" id="KW-1185">Reference proteome</keyword>